<dbReference type="Pfam" id="PF00156">
    <property type="entry name" value="Pribosyltran"/>
    <property type="match status" value="1"/>
</dbReference>
<keyword evidence="2" id="KW-0328">Glycosyltransferase</keyword>
<dbReference type="GO" id="GO:0016757">
    <property type="term" value="F:glycosyltransferase activity"/>
    <property type="evidence" value="ECO:0007669"/>
    <property type="project" value="UniProtKB-KW"/>
</dbReference>
<protein>
    <submittedName>
        <fullName evidence="2">Phosphoribosyltransferase</fullName>
    </submittedName>
</protein>
<dbReference type="EMBL" id="PEUY01000042">
    <property type="protein sequence ID" value="PIV10900.1"/>
    <property type="molecule type" value="Genomic_DNA"/>
</dbReference>
<accession>A0A2M7BWI8</accession>
<comment type="caution">
    <text evidence="2">The sequence shown here is derived from an EMBL/GenBank/DDBJ whole genome shotgun (WGS) entry which is preliminary data.</text>
</comment>
<keyword evidence="2" id="KW-0808">Transferase</keyword>
<evidence type="ECO:0000313" key="2">
    <source>
        <dbReference type="EMBL" id="PIV10900.1"/>
    </source>
</evidence>
<dbReference type="Gene3D" id="3.30.1310.20">
    <property type="entry name" value="PRTase-like"/>
    <property type="match status" value="1"/>
</dbReference>
<organism evidence="2 3">
    <name type="scientific">Candidatus Roizmanbacteria bacterium CG03_land_8_20_14_0_80_35_26</name>
    <dbReference type="NCBI Taxonomy" id="1974845"/>
    <lineage>
        <taxon>Bacteria</taxon>
        <taxon>Candidatus Roizmaniibacteriota</taxon>
    </lineage>
</organism>
<reference evidence="3" key="1">
    <citation type="submission" date="2017-09" db="EMBL/GenBank/DDBJ databases">
        <title>Depth-based differentiation of microbial function through sediment-hosted aquifers and enrichment of novel symbionts in the deep terrestrial subsurface.</title>
        <authorList>
            <person name="Probst A.J."/>
            <person name="Ladd B."/>
            <person name="Jarett J.K."/>
            <person name="Geller-Mcgrath D.E."/>
            <person name="Sieber C.M.K."/>
            <person name="Emerson J.B."/>
            <person name="Anantharaman K."/>
            <person name="Thomas B.C."/>
            <person name="Malmstrom R."/>
            <person name="Stieglmeier M."/>
            <person name="Klingl A."/>
            <person name="Woyke T."/>
            <person name="Ryan C.M."/>
            <person name="Banfield J.F."/>
        </authorList>
    </citation>
    <scope>NUCLEOTIDE SEQUENCE [LARGE SCALE GENOMIC DNA]</scope>
</reference>
<name>A0A2M7BWI8_9BACT</name>
<gene>
    <name evidence="2" type="ORF">COS50_02975</name>
</gene>
<dbReference type="AlphaFoldDB" id="A0A2M7BWI8"/>
<feature type="domain" description="Phosphoribosyltransferase" evidence="1">
    <location>
        <begin position="7"/>
        <end position="160"/>
    </location>
</feature>
<evidence type="ECO:0000313" key="3">
    <source>
        <dbReference type="Proteomes" id="UP000230673"/>
    </source>
</evidence>
<dbReference type="Proteomes" id="UP000230673">
    <property type="component" value="Unassembled WGS sequence"/>
</dbReference>
<dbReference type="InterPro" id="IPR029057">
    <property type="entry name" value="PRTase-like"/>
</dbReference>
<dbReference type="CDD" id="cd06223">
    <property type="entry name" value="PRTases_typeI"/>
    <property type="match status" value="1"/>
</dbReference>
<sequence length="204" mass="22770">MLFKDRVDAGKKLAKILYKKNLKNAVVVSLLRGGIIVGQEIAKKLKGNHFLLAVAKIPAPQQSELAIGALCFDLTYLESRIVSSLNIDKPTIKKQISIAKVKFRSYLERFNLKKSAYKKIKNKTVVLVDDGIATGSTVKAALLFTKSLKPKKTILASPVAPAEFINPGFDQLIILHYDPTFSSVSQFYKSFPQVEDEEIKRLLY</sequence>
<proteinExistence type="predicted"/>
<dbReference type="InterPro" id="IPR000836">
    <property type="entry name" value="PRTase_dom"/>
</dbReference>
<dbReference type="Gene3D" id="3.40.50.2020">
    <property type="match status" value="1"/>
</dbReference>
<evidence type="ECO:0000259" key="1">
    <source>
        <dbReference type="Pfam" id="PF00156"/>
    </source>
</evidence>
<dbReference type="SUPFAM" id="SSF53271">
    <property type="entry name" value="PRTase-like"/>
    <property type="match status" value="1"/>
</dbReference>